<keyword evidence="2 4" id="KW-0808">Transferase</keyword>
<evidence type="ECO:0000313" key="7">
    <source>
        <dbReference type="Proteomes" id="UP001366166"/>
    </source>
</evidence>
<dbReference type="Gene3D" id="2.40.50.140">
    <property type="entry name" value="Nucleic acid-binding proteins"/>
    <property type="match status" value="1"/>
</dbReference>
<evidence type="ECO:0000256" key="3">
    <source>
        <dbReference type="ARBA" id="ARBA00022691"/>
    </source>
</evidence>
<dbReference type="NCBIfam" id="TIGR00479">
    <property type="entry name" value="rumA"/>
    <property type="match status" value="1"/>
</dbReference>
<keyword evidence="7" id="KW-1185">Reference proteome</keyword>
<dbReference type="Gene3D" id="2.40.50.1070">
    <property type="match status" value="1"/>
</dbReference>
<feature type="binding site" evidence="4">
    <location>
        <position position="316"/>
    </location>
    <ligand>
        <name>S-adenosyl-L-methionine</name>
        <dbReference type="ChEBI" id="CHEBI:59789"/>
    </ligand>
</feature>
<dbReference type="InterPro" id="IPR002792">
    <property type="entry name" value="TRAM_dom"/>
</dbReference>
<dbReference type="PROSITE" id="PS51687">
    <property type="entry name" value="SAM_MT_RNA_M5U"/>
    <property type="match status" value="1"/>
</dbReference>
<dbReference type="InterPro" id="IPR012340">
    <property type="entry name" value="NA-bd_OB-fold"/>
</dbReference>
<evidence type="ECO:0000259" key="5">
    <source>
        <dbReference type="PROSITE" id="PS50926"/>
    </source>
</evidence>
<dbReference type="GO" id="GO:0070041">
    <property type="term" value="F:rRNA (uridine-C5-)-methyltransferase activity"/>
    <property type="evidence" value="ECO:0007669"/>
    <property type="project" value="TreeGrafter"/>
</dbReference>
<dbReference type="PROSITE" id="PS50926">
    <property type="entry name" value="TRAM"/>
    <property type="match status" value="1"/>
</dbReference>
<evidence type="ECO:0000256" key="2">
    <source>
        <dbReference type="ARBA" id="ARBA00022679"/>
    </source>
</evidence>
<dbReference type="KEGG" id="dmp:FAK_24570"/>
<feature type="domain" description="TRAM" evidence="5">
    <location>
        <begin position="6"/>
        <end position="65"/>
    </location>
</feature>
<organism evidence="6 7">
    <name type="scientific">Desulfoferula mesophila</name>
    <dbReference type="NCBI Taxonomy" id="3058419"/>
    <lineage>
        <taxon>Bacteria</taxon>
        <taxon>Pseudomonadati</taxon>
        <taxon>Thermodesulfobacteriota</taxon>
        <taxon>Desulfarculia</taxon>
        <taxon>Desulfarculales</taxon>
        <taxon>Desulfarculaceae</taxon>
        <taxon>Desulfoferula</taxon>
    </lineage>
</organism>
<gene>
    <name evidence="6" type="primary">rumA</name>
    <name evidence="6" type="ORF">FAK_24570</name>
</gene>
<dbReference type="RefSeq" id="WP_338599729.1">
    <property type="nucleotide sequence ID" value="NZ_AP028679.1"/>
</dbReference>
<feature type="binding site" evidence="4">
    <location>
        <position position="295"/>
    </location>
    <ligand>
        <name>S-adenosyl-L-methionine</name>
        <dbReference type="ChEBI" id="CHEBI:59789"/>
    </ligand>
</feature>
<protein>
    <submittedName>
        <fullName evidence="6">23S rRNA (Uracil(1939)-C(5))-methyltransferase RlmD</fullName>
    </submittedName>
</protein>
<keyword evidence="3 4" id="KW-0949">S-adenosyl-L-methionine</keyword>
<sequence length="434" mass="45955">MTLQDPAQPGQEMTLTVEDLASGGDGLAHEASGRVVFVPGALPGEKVRARLVEAKRDFGRAELLVVDEASPQRVEPACPLFGECGGCQMQHLEYEAQVQAKAGWVSRALARLGDLPPLKSVPSPQVWGWRHRVRLSVGPEGLGFLAAASQRVVPVTSCPVAAPEVNRLLPGLAQGLAQMDTSHLTYLEVLGGEERSLVTVGLDRGRPLSNRWRGELRRLCRGAGAAATRLEQAGRVEPWERTAENGVDYWREEGLTLSAYPGEFVQANFGANRELIGLVRRAAAGASEGGALELYAGGGNFTLPLAHDGRAVLAVEGDPESYASAKALARREGLAAKVELMAGEAATATAKLVAQKRGFAMALLDPPRSGAKGVMPALAALAPKRIIYISCHPAALARDAAVLLEAGYAMQSLAVVDMFPHTGHTEALLVLDRP</sequence>
<feature type="active site" description="Nucleophile" evidence="4">
    <location>
        <position position="391"/>
    </location>
</feature>
<dbReference type="InterPro" id="IPR030391">
    <property type="entry name" value="MeTrfase_TrmA_CS"/>
</dbReference>
<comment type="similarity">
    <text evidence="4">Belongs to the class I-like SAM-binding methyltransferase superfamily. RNA M5U methyltransferase family.</text>
</comment>
<feature type="binding site" evidence="4">
    <location>
        <position position="365"/>
    </location>
    <ligand>
        <name>S-adenosyl-L-methionine</name>
        <dbReference type="ChEBI" id="CHEBI:59789"/>
    </ligand>
</feature>
<dbReference type="AlphaFoldDB" id="A0AAU9EE18"/>
<dbReference type="Gene3D" id="3.40.50.150">
    <property type="entry name" value="Vaccinia Virus protein VP39"/>
    <property type="match status" value="1"/>
</dbReference>
<evidence type="ECO:0000256" key="1">
    <source>
        <dbReference type="ARBA" id="ARBA00022603"/>
    </source>
</evidence>
<evidence type="ECO:0000313" key="6">
    <source>
        <dbReference type="EMBL" id="BEQ15391.1"/>
    </source>
</evidence>
<keyword evidence="1 4" id="KW-0489">Methyltransferase</keyword>
<dbReference type="Pfam" id="PF05958">
    <property type="entry name" value="tRNA_U5-meth_tr"/>
    <property type="match status" value="1"/>
</dbReference>
<dbReference type="PANTHER" id="PTHR11061">
    <property type="entry name" value="RNA M5U METHYLTRANSFERASE"/>
    <property type="match status" value="1"/>
</dbReference>
<dbReference type="PANTHER" id="PTHR11061:SF30">
    <property type="entry name" value="TRNA (URACIL(54)-C(5))-METHYLTRANSFERASE"/>
    <property type="match status" value="1"/>
</dbReference>
<dbReference type="Pfam" id="PF01938">
    <property type="entry name" value="TRAM"/>
    <property type="match status" value="1"/>
</dbReference>
<dbReference type="Proteomes" id="UP001366166">
    <property type="component" value="Chromosome"/>
</dbReference>
<proteinExistence type="inferred from homology"/>
<name>A0AAU9EE18_9BACT</name>
<dbReference type="InterPro" id="IPR010280">
    <property type="entry name" value="U5_MeTrfase_fam"/>
</dbReference>
<dbReference type="InterPro" id="IPR029063">
    <property type="entry name" value="SAM-dependent_MTases_sf"/>
</dbReference>
<dbReference type="EMBL" id="AP028679">
    <property type="protein sequence ID" value="BEQ15391.1"/>
    <property type="molecule type" value="Genomic_DNA"/>
</dbReference>
<dbReference type="GO" id="GO:0070475">
    <property type="term" value="P:rRNA base methylation"/>
    <property type="evidence" value="ECO:0007669"/>
    <property type="project" value="TreeGrafter"/>
</dbReference>
<dbReference type="SUPFAM" id="SSF50249">
    <property type="entry name" value="Nucleic acid-binding proteins"/>
    <property type="match status" value="1"/>
</dbReference>
<dbReference type="PROSITE" id="PS01231">
    <property type="entry name" value="TRMA_2"/>
    <property type="match status" value="1"/>
</dbReference>
<feature type="binding site" evidence="4">
    <location>
        <position position="266"/>
    </location>
    <ligand>
        <name>S-adenosyl-L-methionine</name>
        <dbReference type="ChEBI" id="CHEBI:59789"/>
    </ligand>
</feature>
<dbReference type="CDD" id="cd02440">
    <property type="entry name" value="AdoMet_MTases"/>
    <property type="match status" value="1"/>
</dbReference>
<evidence type="ECO:0000256" key="4">
    <source>
        <dbReference type="PROSITE-ProRule" id="PRU01024"/>
    </source>
</evidence>
<reference evidence="7" key="1">
    <citation type="journal article" date="2023" name="Arch. Microbiol.">
        <title>Desulfoferula mesophilus gen. nov. sp. nov., a mesophilic sulfate-reducing bacterium isolated from a brackish lake sediment.</title>
        <authorList>
            <person name="Watanabe T."/>
            <person name="Yabe T."/>
            <person name="Tsuji J.M."/>
            <person name="Fukui M."/>
        </authorList>
    </citation>
    <scope>NUCLEOTIDE SEQUENCE [LARGE SCALE GENOMIC DNA]</scope>
    <source>
        <strain evidence="7">12FAK</strain>
    </source>
</reference>
<dbReference type="FunFam" id="2.40.50.140:FF:000097">
    <property type="entry name" value="23S rRNA (uracil(1939)-C(5))-methyltransferase RlmD"/>
    <property type="match status" value="1"/>
</dbReference>
<dbReference type="SUPFAM" id="SSF53335">
    <property type="entry name" value="S-adenosyl-L-methionine-dependent methyltransferases"/>
    <property type="match status" value="1"/>
</dbReference>
<accession>A0AAU9EE18</accession>